<proteinExistence type="predicted"/>
<name>A0ACD5VBX5_AVESA</name>
<accession>A0ACD5VBX5</accession>
<evidence type="ECO:0000313" key="2">
    <source>
        <dbReference type="Proteomes" id="UP001732700"/>
    </source>
</evidence>
<dbReference type="Proteomes" id="UP001732700">
    <property type="component" value="Chromosome 3A"/>
</dbReference>
<reference evidence="1" key="1">
    <citation type="submission" date="2021-05" db="EMBL/GenBank/DDBJ databases">
        <authorList>
            <person name="Scholz U."/>
            <person name="Mascher M."/>
            <person name="Fiebig A."/>
        </authorList>
    </citation>
    <scope>NUCLEOTIDE SEQUENCE [LARGE SCALE GENOMIC DNA]</scope>
</reference>
<sequence>MFARSPEVDEAERALQFALVVVFAGERFDASPSMVADAIGGLFGFPAEVFSIHRHAAGMMLIYFAAMEDGDRVLADRIMQSPYFRMRVQPWSRRTNTTAGSLGVHVNLEIEGVRANAWSIAAAETMLAPNSWVERLDPLTRSRADMEVFRLSAWCLDPALIPKEIDFHVVEPVAAPSAATMAAPTNAITGGVNLFRAAMAAVGRRLATPPLAATPTTGAHLMDCRTATPTLERAAGLGHVGSAVVGPATTNRVLR</sequence>
<protein>
    <submittedName>
        <fullName evidence="1">Uncharacterized protein</fullName>
    </submittedName>
</protein>
<reference evidence="1" key="2">
    <citation type="submission" date="2025-09" db="UniProtKB">
        <authorList>
            <consortium name="EnsemblPlants"/>
        </authorList>
    </citation>
    <scope>IDENTIFICATION</scope>
</reference>
<keyword evidence="2" id="KW-1185">Reference proteome</keyword>
<dbReference type="EnsemblPlants" id="AVESA.00010b.r2.3AG0411310.1">
    <property type="protein sequence ID" value="AVESA.00010b.r2.3AG0411310.1.CDS"/>
    <property type="gene ID" value="AVESA.00010b.r2.3AG0411310"/>
</dbReference>
<evidence type="ECO:0000313" key="1">
    <source>
        <dbReference type="EnsemblPlants" id="AVESA.00010b.r2.3AG0411310.1.CDS"/>
    </source>
</evidence>
<organism evidence="1 2">
    <name type="scientific">Avena sativa</name>
    <name type="common">Oat</name>
    <dbReference type="NCBI Taxonomy" id="4498"/>
    <lineage>
        <taxon>Eukaryota</taxon>
        <taxon>Viridiplantae</taxon>
        <taxon>Streptophyta</taxon>
        <taxon>Embryophyta</taxon>
        <taxon>Tracheophyta</taxon>
        <taxon>Spermatophyta</taxon>
        <taxon>Magnoliopsida</taxon>
        <taxon>Liliopsida</taxon>
        <taxon>Poales</taxon>
        <taxon>Poaceae</taxon>
        <taxon>BOP clade</taxon>
        <taxon>Pooideae</taxon>
        <taxon>Poodae</taxon>
        <taxon>Poeae</taxon>
        <taxon>Poeae Chloroplast Group 1 (Aveneae type)</taxon>
        <taxon>Aveninae</taxon>
        <taxon>Avena</taxon>
    </lineage>
</organism>